<accession>A0A0N5AMY0</accession>
<evidence type="ECO:0000256" key="1">
    <source>
        <dbReference type="SAM" id="Phobius"/>
    </source>
</evidence>
<reference evidence="3" key="1">
    <citation type="submission" date="2017-02" db="UniProtKB">
        <authorList>
            <consortium name="WormBaseParasite"/>
        </authorList>
    </citation>
    <scope>IDENTIFICATION</scope>
</reference>
<keyword evidence="1" id="KW-1133">Transmembrane helix</keyword>
<proteinExistence type="predicted"/>
<protein>
    <submittedName>
        <fullName evidence="3">Uncharacterized protein</fullName>
    </submittedName>
</protein>
<feature type="transmembrane region" description="Helical" evidence="1">
    <location>
        <begin position="14"/>
        <end position="38"/>
    </location>
</feature>
<sequence length="179" mass="19702">MHDESTVSSSDAEYFSHILVICACLIALFIVAVASYIITKTLSHRCNTLPANFESAISSTPSSLKVIPHFLPYNGADELSSSNKCSLYANVYLTQIDTPPSKPPTYDDTVTPNVPKINAKFIMPNVEDDNKKLEFFENATSSRNEASTSAESENAKLDKLDEQLLSSSRLYCRRVSHSG</sequence>
<organism evidence="2 3">
    <name type="scientific">Syphacia muris</name>
    <dbReference type="NCBI Taxonomy" id="451379"/>
    <lineage>
        <taxon>Eukaryota</taxon>
        <taxon>Metazoa</taxon>
        <taxon>Ecdysozoa</taxon>
        <taxon>Nematoda</taxon>
        <taxon>Chromadorea</taxon>
        <taxon>Rhabditida</taxon>
        <taxon>Spirurina</taxon>
        <taxon>Oxyuridomorpha</taxon>
        <taxon>Oxyuroidea</taxon>
        <taxon>Oxyuridae</taxon>
        <taxon>Syphacia</taxon>
    </lineage>
</organism>
<dbReference type="Proteomes" id="UP000046393">
    <property type="component" value="Unplaced"/>
</dbReference>
<evidence type="ECO:0000313" key="2">
    <source>
        <dbReference type="Proteomes" id="UP000046393"/>
    </source>
</evidence>
<keyword evidence="1" id="KW-0812">Transmembrane</keyword>
<keyword evidence="1" id="KW-0472">Membrane</keyword>
<name>A0A0N5AMY0_9BILA</name>
<evidence type="ECO:0000313" key="3">
    <source>
        <dbReference type="WBParaSite" id="SMUV_0000595301-mRNA-1"/>
    </source>
</evidence>
<dbReference type="WBParaSite" id="SMUV_0000595301-mRNA-1">
    <property type="protein sequence ID" value="SMUV_0000595301-mRNA-1"/>
    <property type="gene ID" value="SMUV_0000595301"/>
</dbReference>
<dbReference type="AlphaFoldDB" id="A0A0N5AMY0"/>
<keyword evidence="2" id="KW-1185">Reference proteome</keyword>